<proteinExistence type="predicted"/>
<evidence type="ECO:0000313" key="3">
    <source>
        <dbReference type="EMBL" id="TLS66669.1"/>
    </source>
</evidence>
<keyword evidence="3" id="KW-0966">Cell projection</keyword>
<evidence type="ECO:0000256" key="1">
    <source>
        <dbReference type="SAM" id="MobiDB-lite"/>
    </source>
</evidence>
<gene>
    <name evidence="3" type="ORF">FEF65_09090</name>
</gene>
<comment type="caution">
    <text evidence="3">The sequence shown here is derived from an EMBL/GenBank/DDBJ whole genome shotgun (WGS) entry which is preliminary data.</text>
</comment>
<dbReference type="EMBL" id="VBRY01000008">
    <property type="protein sequence ID" value="TLS66669.1"/>
    <property type="molecule type" value="Genomic_DNA"/>
</dbReference>
<evidence type="ECO:0000259" key="2">
    <source>
        <dbReference type="Pfam" id="PF10135"/>
    </source>
</evidence>
<organism evidence="3 4">
    <name type="scientific">Mariprofundus erugo</name>
    <dbReference type="NCBI Taxonomy" id="2528639"/>
    <lineage>
        <taxon>Bacteria</taxon>
        <taxon>Pseudomonadati</taxon>
        <taxon>Pseudomonadota</taxon>
        <taxon>Candidatius Mariprofundia</taxon>
        <taxon>Mariprofundales</taxon>
        <taxon>Mariprofundaceae</taxon>
        <taxon>Mariprofundus</taxon>
    </lineage>
</organism>
<name>A0A5R9GNZ5_9PROT</name>
<keyword evidence="4" id="KW-1185">Reference proteome</keyword>
<reference evidence="3 4" key="1">
    <citation type="journal article" date="2019" name="Appl. Environ. Microbiol.">
        <title>Environmental Evidence and Genomic Insight of Iron-oxidizing Bacteria Preference Towards More Corrosion Resistant Stainless Steel at Higher Salinities.</title>
        <authorList>
            <person name="Garrison C.E."/>
            <person name="Price K.A."/>
            <person name="Field E.K."/>
        </authorList>
    </citation>
    <scope>NUCLEOTIDE SEQUENCE [LARGE SCALE GENOMIC DNA]</scope>
    <source>
        <strain evidence="3 4">P3</strain>
    </source>
</reference>
<feature type="domain" description="Flagellar protein FlgJ N-terminal" evidence="2">
    <location>
        <begin position="73"/>
        <end position="120"/>
    </location>
</feature>
<protein>
    <submittedName>
        <fullName evidence="3">Flagellar biosynthesis protein FlgJ</fullName>
    </submittedName>
</protein>
<dbReference type="Pfam" id="PF10135">
    <property type="entry name" value="Rod-binding"/>
    <property type="match status" value="1"/>
</dbReference>
<feature type="region of interest" description="Disordered" evidence="1">
    <location>
        <begin position="14"/>
        <end position="50"/>
    </location>
</feature>
<dbReference type="AlphaFoldDB" id="A0A5R9GNZ5"/>
<accession>A0A5R9GNZ5</accession>
<dbReference type="InterPro" id="IPR019301">
    <property type="entry name" value="Flagellar_prot_FlgJ_N"/>
</dbReference>
<keyword evidence="3" id="KW-0969">Cilium</keyword>
<evidence type="ECO:0000313" key="4">
    <source>
        <dbReference type="Proteomes" id="UP000306585"/>
    </source>
</evidence>
<dbReference type="RefSeq" id="WP_138239499.1">
    <property type="nucleotide sequence ID" value="NZ_VBRY01000008.1"/>
</dbReference>
<dbReference type="Proteomes" id="UP000306585">
    <property type="component" value="Unassembled WGS sequence"/>
</dbReference>
<sequence>MRDVVETVISGIMQKERMQQSQQAAGSRPTAPRLPLHSIGPQVPVSDSKPKDPALWKASVQFEAIFMQQMMSEMRSTVTKSDFMPHGFAEDVHASMMDEAIAQAATKHNSIGIANAVYRQLEASSHPQAQAISQTADKLKMSSDLTLEVTGNAHQ</sequence>
<dbReference type="OrthoDB" id="9800413at2"/>
<keyword evidence="3" id="KW-0282">Flagellum</keyword>